<comment type="caution">
    <text evidence="1">The sequence shown here is derived from an EMBL/GenBank/DDBJ whole genome shotgun (WGS) entry which is preliminary data.</text>
</comment>
<dbReference type="Proteomes" id="UP001253193">
    <property type="component" value="Unassembled WGS sequence"/>
</dbReference>
<name>A0AAW8PYF1_VIBPH</name>
<dbReference type="AlphaFoldDB" id="A0AAW8PYF1"/>
<reference evidence="1" key="1">
    <citation type="submission" date="2023-06" db="EMBL/GenBank/DDBJ databases">
        <title>Genomic Diversity of Vibrio spp. and Metagenomic Analysis of Pathogens in Florida Gulf Coastal Waters Following Hurricane Ian.</title>
        <authorList>
            <person name="Brumfield K.D."/>
        </authorList>
    </citation>
    <scope>NUCLEOTIDE SEQUENCE</scope>
    <source>
        <strain evidence="1">WBS2B-138</strain>
    </source>
</reference>
<organism evidence="1 2">
    <name type="scientific">Vibrio parahaemolyticus</name>
    <dbReference type="NCBI Taxonomy" id="670"/>
    <lineage>
        <taxon>Bacteria</taxon>
        <taxon>Pseudomonadati</taxon>
        <taxon>Pseudomonadota</taxon>
        <taxon>Gammaproteobacteria</taxon>
        <taxon>Vibrionales</taxon>
        <taxon>Vibrionaceae</taxon>
        <taxon>Vibrio</taxon>
    </lineage>
</organism>
<evidence type="ECO:0000313" key="2">
    <source>
        <dbReference type="Proteomes" id="UP001253193"/>
    </source>
</evidence>
<gene>
    <name evidence="1" type="ORF">QX249_09985</name>
</gene>
<proteinExistence type="predicted"/>
<evidence type="ECO:0000313" key="1">
    <source>
        <dbReference type="EMBL" id="MDS1820987.1"/>
    </source>
</evidence>
<accession>A0AAW8PYF1</accession>
<protein>
    <submittedName>
        <fullName evidence="1">Uncharacterized protein</fullName>
    </submittedName>
</protein>
<dbReference type="RefSeq" id="WP_311019778.1">
    <property type="nucleotide sequence ID" value="NZ_JAUHGG010000003.1"/>
</dbReference>
<sequence length="159" mass="18053">MNMKVSSKTLQQALAWIEGLYVEVVVNSATCRDDVDFHSMEIATGNGDKVFYLSEDYTDVVVNEEANTTTLTVGFSSDPERIAEIMEDQDMTFDVDFDIEHFIKSADSITIEAEYWDTTKPNTHNPEEFKTQFLDAIQSAYFFHHSDNEVKTLAKVTKG</sequence>
<dbReference type="EMBL" id="JAUHGG010000003">
    <property type="protein sequence ID" value="MDS1820987.1"/>
    <property type="molecule type" value="Genomic_DNA"/>
</dbReference>